<accession>A0A2N5CWV1</accession>
<feature type="domain" description="Rieske" evidence="6">
    <location>
        <begin position="6"/>
        <end position="111"/>
    </location>
</feature>
<evidence type="ECO:0000256" key="5">
    <source>
        <dbReference type="ARBA" id="ARBA00023014"/>
    </source>
</evidence>
<dbReference type="Pfam" id="PF19112">
    <property type="entry name" value="VanA_C"/>
    <property type="match status" value="1"/>
</dbReference>
<gene>
    <name evidence="7" type="ORF">C1707_14915</name>
    <name evidence="8" type="ORF">CFHF_05910</name>
</gene>
<dbReference type="InterPro" id="IPR050584">
    <property type="entry name" value="Cholesterol_7-desaturase"/>
</dbReference>
<dbReference type="EMBL" id="PJRQ01000011">
    <property type="protein sequence ID" value="PLR18293.1"/>
    <property type="molecule type" value="Genomic_DNA"/>
</dbReference>
<evidence type="ECO:0000256" key="2">
    <source>
        <dbReference type="ARBA" id="ARBA00022723"/>
    </source>
</evidence>
<dbReference type="EMBL" id="CP026100">
    <property type="protein sequence ID" value="AYV47450.1"/>
    <property type="molecule type" value="Genomic_DNA"/>
</dbReference>
<dbReference type="GO" id="GO:0051537">
    <property type="term" value="F:2 iron, 2 sulfur cluster binding"/>
    <property type="evidence" value="ECO:0007669"/>
    <property type="project" value="UniProtKB-KW"/>
</dbReference>
<reference evidence="7 10" key="2">
    <citation type="submission" date="2018-01" db="EMBL/GenBank/DDBJ databases">
        <title>Complete genome sequence of Caulobacter flavus RHGG3.</title>
        <authorList>
            <person name="Yang E."/>
        </authorList>
    </citation>
    <scope>NUCLEOTIDE SEQUENCE [LARGE SCALE GENOMIC DNA]</scope>
    <source>
        <strain evidence="7 10">RHGG3</strain>
    </source>
</reference>
<keyword evidence="10" id="KW-1185">Reference proteome</keyword>
<dbReference type="AlphaFoldDB" id="A0A2N5CWV1"/>
<dbReference type="Proteomes" id="UP000234483">
    <property type="component" value="Unassembled WGS sequence"/>
</dbReference>
<dbReference type="KEGG" id="cfh:C1707_14915"/>
<dbReference type="Pfam" id="PF00355">
    <property type="entry name" value="Rieske"/>
    <property type="match status" value="1"/>
</dbReference>
<dbReference type="GO" id="GO:0051213">
    <property type="term" value="F:dioxygenase activity"/>
    <property type="evidence" value="ECO:0007669"/>
    <property type="project" value="UniProtKB-KW"/>
</dbReference>
<dbReference type="InterPro" id="IPR036922">
    <property type="entry name" value="Rieske_2Fe-2S_sf"/>
</dbReference>
<evidence type="ECO:0000313" key="9">
    <source>
        <dbReference type="Proteomes" id="UP000234483"/>
    </source>
</evidence>
<name>A0A2N5CWV1_9CAUL</name>
<dbReference type="Gene3D" id="3.90.380.10">
    <property type="entry name" value="Naphthalene 1,2-dioxygenase Alpha Subunit, Chain A, domain 1"/>
    <property type="match status" value="1"/>
</dbReference>
<keyword evidence="4" id="KW-0408">Iron</keyword>
<dbReference type="InterPro" id="IPR017941">
    <property type="entry name" value="Rieske_2Fe-2S"/>
</dbReference>
<proteinExistence type="predicted"/>
<reference evidence="8 9" key="1">
    <citation type="submission" date="2017-12" db="EMBL/GenBank/DDBJ databases">
        <title>The genome sequence of Caulobacter flavus CGMCC1 15093.</title>
        <authorList>
            <person name="Gao J."/>
            <person name="Mao X."/>
            <person name="Sun J."/>
        </authorList>
    </citation>
    <scope>NUCLEOTIDE SEQUENCE [LARGE SCALE GENOMIC DNA]</scope>
    <source>
        <strain evidence="8 9">CGMCC1 15093</strain>
    </source>
</reference>
<keyword evidence="2" id="KW-0479">Metal-binding</keyword>
<dbReference type="InterPro" id="IPR044043">
    <property type="entry name" value="VanA_C_cat"/>
</dbReference>
<dbReference type="PANTHER" id="PTHR21266">
    <property type="entry name" value="IRON-SULFUR DOMAIN CONTAINING PROTEIN"/>
    <property type="match status" value="1"/>
</dbReference>
<keyword evidence="1" id="KW-0001">2Fe-2S</keyword>
<evidence type="ECO:0000256" key="1">
    <source>
        <dbReference type="ARBA" id="ARBA00022714"/>
    </source>
</evidence>
<dbReference type="OrthoDB" id="9800776at2"/>
<keyword evidence="8" id="KW-0223">Dioxygenase</keyword>
<evidence type="ECO:0000313" key="10">
    <source>
        <dbReference type="Proteomes" id="UP000281192"/>
    </source>
</evidence>
<dbReference type="CDD" id="cd03469">
    <property type="entry name" value="Rieske_RO_Alpha_N"/>
    <property type="match status" value="1"/>
</dbReference>
<dbReference type="RefSeq" id="WP_101712102.1">
    <property type="nucleotide sequence ID" value="NZ_CP026100.1"/>
</dbReference>
<evidence type="ECO:0000313" key="8">
    <source>
        <dbReference type="EMBL" id="PLR18293.1"/>
    </source>
</evidence>
<evidence type="ECO:0000259" key="6">
    <source>
        <dbReference type="PROSITE" id="PS51296"/>
    </source>
</evidence>
<dbReference type="Gene3D" id="2.102.10.10">
    <property type="entry name" value="Rieske [2Fe-2S] iron-sulphur domain"/>
    <property type="match status" value="1"/>
</dbReference>
<evidence type="ECO:0000256" key="3">
    <source>
        <dbReference type="ARBA" id="ARBA00023002"/>
    </source>
</evidence>
<evidence type="ECO:0000256" key="4">
    <source>
        <dbReference type="ARBA" id="ARBA00023004"/>
    </source>
</evidence>
<dbReference type="SUPFAM" id="SSF55961">
    <property type="entry name" value="Bet v1-like"/>
    <property type="match status" value="1"/>
</dbReference>
<dbReference type="GO" id="GO:0046872">
    <property type="term" value="F:metal ion binding"/>
    <property type="evidence" value="ECO:0007669"/>
    <property type="project" value="UniProtKB-KW"/>
</dbReference>
<dbReference type="PANTHER" id="PTHR21266:SF60">
    <property type="entry name" value="3-KETOSTEROID-9-ALPHA-MONOOXYGENASE, OXYGENASE COMPONENT"/>
    <property type="match status" value="1"/>
</dbReference>
<dbReference type="Proteomes" id="UP000281192">
    <property type="component" value="Chromosome"/>
</dbReference>
<keyword evidence="5" id="KW-0411">Iron-sulfur</keyword>
<sequence length="391" mass="44770">MIKNQWYVAEYSEQIPNGGHKRVKMLGLEFVVFRDSKGKVSCLSDVCIHRGASLGSGMVVDDAIECPYHGWRFNGGGKCVKIPSQDPETKIPPRAKVDSYPVLEKYGMIWVFMGDLPEAERPPLPPFPEFEDPAWRCIRGTYEWKANYARITENGIDPSHAAFVHPSFGDKEAPQVHEFTLEQDEWSAYAELKFVPPEYKGMWKFFRKAKRSMVTVRNGFHVSGAHVRIQIRPTPTWSTVIFDVNTPIDETTTITRWIMARNFLTQKIWDGDSRRRTLRIFEQDRVIMEKVCPELLPVYLHEEVSVKSDGIMVAWRNKRRELIEKGWALDVDAMERDIQGKRAMVIPSPDRADPKEAKDFLLKTVPLVDGERVRAEALKQRHGGSAPAAAE</sequence>
<protein>
    <submittedName>
        <fullName evidence="8">Aromatic-ring-hydroxylating dioxygenase subunit alpha</fullName>
    </submittedName>
</protein>
<dbReference type="PROSITE" id="PS51296">
    <property type="entry name" value="RIESKE"/>
    <property type="match status" value="1"/>
</dbReference>
<evidence type="ECO:0000313" key="7">
    <source>
        <dbReference type="EMBL" id="AYV47450.1"/>
    </source>
</evidence>
<organism evidence="8 9">
    <name type="scientific">Caulobacter flavus</name>
    <dbReference type="NCBI Taxonomy" id="1679497"/>
    <lineage>
        <taxon>Bacteria</taxon>
        <taxon>Pseudomonadati</taxon>
        <taxon>Pseudomonadota</taxon>
        <taxon>Alphaproteobacteria</taxon>
        <taxon>Caulobacterales</taxon>
        <taxon>Caulobacteraceae</taxon>
        <taxon>Caulobacter</taxon>
    </lineage>
</organism>
<keyword evidence="3" id="KW-0560">Oxidoreductase</keyword>
<dbReference type="SUPFAM" id="SSF50022">
    <property type="entry name" value="ISP domain"/>
    <property type="match status" value="1"/>
</dbReference>